<dbReference type="Pfam" id="PF12833">
    <property type="entry name" value="HTH_18"/>
    <property type="match status" value="1"/>
</dbReference>
<dbReference type="InterPro" id="IPR014710">
    <property type="entry name" value="RmlC-like_jellyroll"/>
</dbReference>
<evidence type="ECO:0000313" key="6">
    <source>
        <dbReference type="Proteomes" id="UP000215355"/>
    </source>
</evidence>
<dbReference type="InterPro" id="IPR011051">
    <property type="entry name" value="RmlC_Cupin_sf"/>
</dbReference>
<organism evidence="5 6">
    <name type="scientific">Sphingobacterium mizutaii</name>
    <dbReference type="NCBI Taxonomy" id="1010"/>
    <lineage>
        <taxon>Bacteria</taxon>
        <taxon>Pseudomonadati</taxon>
        <taxon>Bacteroidota</taxon>
        <taxon>Sphingobacteriia</taxon>
        <taxon>Sphingobacteriales</taxon>
        <taxon>Sphingobacteriaceae</taxon>
        <taxon>Sphingobacterium</taxon>
    </lineage>
</organism>
<keyword evidence="2" id="KW-0238">DNA-binding</keyword>
<proteinExistence type="predicted"/>
<dbReference type="PANTHER" id="PTHR43280:SF27">
    <property type="entry name" value="TRANSCRIPTIONAL REGULATOR MTLR"/>
    <property type="match status" value="1"/>
</dbReference>
<dbReference type="InterPro" id="IPR018062">
    <property type="entry name" value="HTH_AraC-typ_CS"/>
</dbReference>
<evidence type="ECO:0000256" key="2">
    <source>
        <dbReference type="ARBA" id="ARBA00023125"/>
    </source>
</evidence>
<dbReference type="PROSITE" id="PS00041">
    <property type="entry name" value="HTH_ARAC_FAMILY_1"/>
    <property type="match status" value="1"/>
</dbReference>
<evidence type="ECO:0000313" key="5">
    <source>
        <dbReference type="EMBL" id="SNV64677.1"/>
    </source>
</evidence>
<keyword evidence="3" id="KW-0804">Transcription</keyword>
<keyword evidence="1" id="KW-0805">Transcription regulation</keyword>
<reference evidence="5 6" key="1">
    <citation type="submission" date="2017-06" db="EMBL/GenBank/DDBJ databases">
        <authorList>
            <consortium name="Pathogen Informatics"/>
        </authorList>
    </citation>
    <scope>NUCLEOTIDE SEQUENCE [LARGE SCALE GENOMIC DNA]</scope>
    <source>
        <strain evidence="5 6">NCTC12149</strain>
    </source>
</reference>
<dbReference type="RefSeq" id="WP_093099772.1">
    <property type="nucleotide sequence ID" value="NZ_DAMBSL010000018.1"/>
</dbReference>
<dbReference type="InterPro" id="IPR003313">
    <property type="entry name" value="AraC-bd"/>
</dbReference>
<protein>
    <submittedName>
        <fullName evidence="5">Bacillibactin transport regulator</fullName>
    </submittedName>
</protein>
<dbReference type="SMART" id="SM00342">
    <property type="entry name" value="HTH_ARAC"/>
    <property type="match status" value="1"/>
</dbReference>
<dbReference type="SUPFAM" id="SSF51182">
    <property type="entry name" value="RmlC-like cupins"/>
    <property type="match status" value="1"/>
</dbReference>
<dbReference type="Pfam" id="PF02311">
    <property type="entry name" value="AraC_binding"/>
    <property type="match status" value="1"/>
</dbReference>
<dbReference type="SUPFAM" id="SSF46689">
    <property type="entry name" value="Homeodomain-like"/>
    <property type="match status" value="2"/>
</dbReference>
<feature type="domain" description="HTH araC/xylS-type" evidence="4">
    <location>
        <begin position="205"/>
        <end position="304"/>
    </location>
</feature>
<dbReference type="Gene3D" id="2.60.120.10">
    <property type="entry name" value="Jelly Rolls"/>
    <property type="match status" value="1"/>
</dbReference>
<dbReference type="InterPro" id="IPR009057">
    <property type="entry name" value="Homeodomain-like_sf"/>
</dbReference>
<dbReference type="InterPro" id="IPR018060">
    <property type="entry name" value="HTH_AraC"/>
</dbReference>
<evidence type="ECO:0000256" key="3">
    <source>
        <dbReference type="ARBA" id="ARBA00023163"/>
    </source>
</evidence>
<dbReference type="KEGG" id="smiz:4412673_03976"/>
<dbReference type="Proteomes" id="UP000215355">
    <property type="component" value="Chromosome 1"/>
</dbReference>
<dbReference type="AlphaFoldDB" id="A0AAJ5C238"/>
<accession>A0AAJ5C238</accession>
<dbReference type="Gene3D" id="1.10.10.60">
    <property type="entry name" value="Homeodomain-like"/>
    <property type="match status" value="2"/>
</dbReference>
<evidence type="ECO:0000256" key="1">
    <source>
        <dbReference type="ARBA" id="ARBA00023015"/>
    </source>
</evidence>
<name>A0AAJ5C238_9SPHI</name>
<dbReference type="EMBL" id="LT906468">
    <property type="protein sequence ID" value="SNV64677.1"/>
    <property type="molecule type" value="Genomic_DNA"/>
</dbReference>
<dbReference type="PANTHER" id="PTHR43280">
    <property type="entry name" value="ARAC-FAMILY TRANSCRIPTIONAL REGULATOR"/>
    <property type="match status" value="1"/>
</dbReference>
<dbReference type="GO" id="GO:0003700">
    <property type="term" value="F:DNA-binding transcription factor activity"/>
    <property type="evidence" value="ECO:0007669"/>
    <property type="project" value="InterPro"/>
</dbReference>
<dbReference type="GO" id="GO:0043565">
    <property type="term" value="F:sequence-specific DNA binding"/>
    <property type="evidence" value="ECO:0007669"/>
    <property type="project" value="InterPro"/>
</dbReference>
<evidence type="ECO:0000259" key="4">
    <source>
        <dbReference type="PROSITE" id="PS01124"/>
    </source>
</evidence>
<sequence length="308" mass="35711">MSPCKPGDDQYIPLMDINFKKTAVQKTRIPSSRIFFVRKLSDKHFDTTWHAHSEYQLFLVVEGSGTRFIGNTMKSFVKGDLSFIGPNIPHLWRSDDIYFDPQSKKSSEGLVIYINGSELEKFTEKEEFNQLKVLLEKVRHGMEIHGATAKEIIALMNELLNLHGMESIIHLFKILNVLAKGKDFTLLHYDEFQYQSKDVETNRINIVYNYALNHFRNKITLEEVAALLNMKPTSFSRYFTAKTSKTFSYFITELRIKHACKLLSVAESKSVAQICYDSGFNTLSNFNKQFKTFIGMTPMEYRLKFMTL</sequence>
<gene>
    <name evidence="5" type="primary">btr_5</name>
    <name evidence="5" type="ORF">SAMEA4412673_03976</name>
</gene>
<dbReference type="PROSITE" id="PS01124">
    <property type="entry name" value="HTH_ARAC_FAMILY_2"/>
    <property type="match status" value="1"/>
</dbReference>